<organism evidence="1 2">
    <name type="scientific">Lindgomyces ingoldianus</name>
    <dbReference type="NCBI Taxonomy" id="673940"/>
    <lineage>
        <taxon>Eukaryota</taxon>
        <taxon>Fungi</taxon>
        <taxon>Dikarya</taxon>
        <taxon>Ascomycota</taxon>
        <taxon>Pezizomycotina</taxon>
        <taxon>Dothideomycetes</taxon>
        <taxon>Pleosporomycetidae</taxon>
        <taxon>Pleosporales</taxon>
        <taxon>Lindgomycetaceae</taxon>
        <taxon>Lindgomyces</taxon>
    </lineage>
</organism>
<protein>
    <submittedName>
        <fullName evidence="1">Uncharacterized protein</fullName>
    </submittedName>
</protein>
<dbReference type="Proteomes" id="UP000799755">
    <property type="component" value="Unassembled WGS sequence"/>
</dbReference>
<evidence type="ECO:0000313" key="1">
    <source>
        <dbReference type="EMBL" id="KAF2462496.1"/>
    </source>
</evidence>
<evidence type="ECO:0000313" key="2">
    <source>
        <dbReference type="Proteomes" id="UP000799755"/>
    </source>
</evidence>
<accession>A0ACB6Q6P7</accession>
<comment type="caution">
    <text evidence="1">The sequence shown here is derived from an EMBL/GenBank/DDBJ whole genome shotgun (WGS) entry which is preliminary data.</text>
</comment>
<proteinExistence type="predicted"/>
<gene>
    <name evidence="1" type="ORF">BDR25DRAFT_364053</name>
</gene>
<name>A0ACB6Q6P7_9PLEO</name>
<dbReference type="EMBL" id="MU003612">
    <property type="protein sequence ID" value="KAF2462496.1"/>
    <property type="molecule type" value="Genomic_DNA"/>
</dbReference>
<reference evidence="1" key="1">
    <citation type="journal article" date="2020" name="Stud. Mycol.">
        <title>101 Dothideomycetes genomes: a test case for predicting lifestyles and emergence of pathogens.</title>
        <authorList>
            <person name="Haridas S."/>
            <person name="Albert R."/>
            <person name="Binder M."/>
            <person name="Bloem J."/>
            <person name="Labutti K."/>
            <person name="Salamov A."/>
            <person name="Andreopoulos B."/>
            <person name="Baker S."/>
            <person name="Barry K."/>
            <person name="Bills G."/>
            <person name="Bluhm B."/>
            <person name="Cannon C."/>
            <person name="Castanera R."/>
            <person name="Culley D."/>
            <person name="Daum C."/>
            <person name="Ezra D."/>
            <person name="Gonzalez J."/>
            <person name="Henrissat B."/>
            <person name="Kuo A."/>
            <person name="Liang C."/>
            <person name="Lipzen A."/>
            <person name="Lutzoni F."/>
            <person name="Magnuson J."/>
            <person name="Mondo S."/>
            <person name="Nolan M."/>
            <person name="Ohm R."/>
            <person name="Pangilinan J."/>
            <person name="Park H.-J."/>
            <person name="Ramirez L."/>
            <person name="Alfaro M."/>
            <person name="Sun H."/>
            <person name="Tritt A."/>
            <person name="Yoshinaga Y."/>
            <person name="Zwiers L.-H."/>
            <person name="Turgeon B."/>
            <person name="Goodwin S."/>
            <person name="Spatafora J."/>
            <person name="Crous P."/>
            <person name="Grigoriev I."/>
        </authorList>
    </citation>
    <scope>NUCLEOTIDE SEQUENCE</scope>
    <source>
        <strain evidence="1">ATCC 200398</strain>
    </source>
</reference>
<keyword evidence="2" id="KW-1185">Reference proteome</keyword>
<sequence length="166" mass="18877">MQLKRASGGKILYKIWVAEVTANSGANEAERTKQLWIEMLILSISLVSDMQFKWGLKGGKKRQPQIYNSAFFDQPCMIVLTGASENDEREANNVPSGEDRGATHSLWQIRIKGRDMGWAPTYISDVRMRRMSAAPTNDCPRIVRLPRHRSEAYDLMRLPMPPQNSP</sequence>